<feature type="region of interest" description="Disordered" evidence="3">
    <location>
        <begin position="59"/>
        <end position="83"/>
    </location>
</feature>
<dbReference type="GO" id="GO:0016301">
    <property type="term" value="F:kinase activity"/>
    <property type="evidence" value="ECO:0007669"/>
    <property type="project" value="InterPro"/>
</dbReference>
<keyword evidence="1" id="KW-0547">Nucleotide-binding</keyword>
<evidence type="ECO:0000313" key="5">
    <source>
        <dbReference type="EMBL" id="CAD8884406.1"/>
    </source>
</evidence>
<dbReference type="EMBL" id="HBFR01015945">
    <property type="protein sequence ID" value="CAD8884406.1"/>
    <property type="molecule type" value="Transcribed_RNA"/>
</dbReference>
<dbReference type="SUPFAM" id="SSF52540">
    <property type="entry name" value="P-loop containing nucleoside triphosphate hydrolases"/>
    <property type="match status" value="1"/>
</dbReference>
<keyword evidence="2" id="KW-0067">ATP-binding</keyword>
<evidence type="ECO:0000256" key="1">
    <source>
        <dbReference type="ARBA" id="ARBA00022741"/>
    </source>
</evidence>
<dbReference type="InterPro" id="IPR010488">
    <property type="entry name" value="Zeta_toxin_domain"/>
</dbReference>
<dbReference type="Gene3D" id="3.40.50.300">
    <property type="entry name" value="P-loop containing nucleotide triphosphate hydrolases"/>
    <property type="match status" value="1"/>
</dbReference>
<dbReference type="GO" id="GO:0005524">
    <property type="term" value="F:ATP binding"/>
    <property type="evidence" value="ECO:0007669"/>
    <property type="project" value="UniProtKB-KW"/>
</dbReference>
<gene>
    <name evidence="5" type="ORF">CHYS00102_LOCUS11603</name>
</gene>
<dbReference type="AlphaFoldDB" id="A0A7S1BF23"/>
<proteinExistence type="predicted"/>
<dbReference type="InterPro" id="IPR027417">
    <property type="entry name" value="P-loop_NTPase"/>
</dbReference>
<reference evidence="5" key="1">
    <citation type="submission" date="2021-01" db="EMBL/GenBank/DDBJ databases">
        <authorList>
            <person name="Corre E."/>
            <person name="Pelletier E."/>
            <person name="Niang G."/>
            <person name="Scheremetjew M."/>
            <person name="Finn R."/>
            <person name="Kale V."/>
            <person name="Holt S."/>
            <person name="Cochrane G."/>
            <person name="Meng A."/>
            <person name="Brown T."/>
            <person name="Cohen L."/>
        </authorList>
    </citation>
    <scope>NUCLEOTIDE SEQUENCE</scope>
    <source>
        <strain evidence="5">308</strain>
    </source>
</reference>
<evidence type="ECO:0000259" key="4">
    <source>
        <dbReference type="Pfam" id="PF06414"/>
    </source>
</evidence>
<organism evidence="5">
    <name type="scientific">Corethron hystrix</name>
    <dbReference type="NCBI Taxonomy" id="216773"/>
    <lineage>
        <taxon>Eukaryota</taxon>
        <taxon>Sar</taxon>
        <taxon>Stramenopiles</taxon>
        <taxon>Ochrophyta</taxon>
        <taxon>Bacillariophyta</taxon>
        <taxon>Coscinodiscophyceae</taxon>
        <taxon>Corethrophycidae</taxon>
        <taxon>Corethrales</taxon>
        <taxon>Corethraceae</taxon>
        <taxon>Corethron</taxon>
    </lineage>
</organism>
<accession>A0A7S1BF23</accession>
<evidence type="ECO:0000256" key="2">
    <source>
        <dbReference type="ARBA" id="ARBA00022840"/>
    </source>
</evidence>
<dbReference type="Pfam" id="PF06414">
    <property type="entry name" value="Zeta_toxin"/>
    <property type="match status" value="1"/>
</dbReference>
<name>A0A7S1BF23_9STRA</name>
<feature type="domain" description="Zeta toxin" evidence="4">
    <location>
        <begin position="250"/>
        <end position="413"/>
    </location>
</feature>
<protein>
    <recommendedName>
        <fullName evidence="4">Zeta toxin domain-containing protein</fullName>
    </recommendedName>
</protein>
<evidence type="ECO:0000256" key="3">
    <source>
        <dbReference type="SAM" id="MobiDB-lite"/>
    </source>
</evidence>
<sequence length="509" mass="57301">MKQRPIARLQKTTAFSANRSTATLILILLLESRNPLCLEKSLSGCCLCVEAIIHSDEQGPEETASTATFSPRNKEYTSGEGASCRNRVGTSFSHDIETVERHRGKIQEMASNNGGIGDPSSSSVENEQHKNDLLYKKRYASKILGHSFDVKQSTEETYKSTAKVELESYSCEAAGKCESNDEIGNERNKVVRKCFDDVWHIFYGQFAEIRSTLDYTYHSNYAFERQRLQDEIISSMLHSASIVDVNGDTCTTPTEPWLVFTAGAMGAGKGHTIRNLVERKLLPLQGFVVVDPDEVRQFLPEYKIYIKENPMMAGELTRKEAGFICEILTQAALQSGKNVLVDGSLRDSDWYIQYFAQLRADYPVLRLAILHVTAPREAVLERAQKRGEMTGRKIPIATLEMAMDQVPKAVQHLSPLSDYFCELDNSPGAENVVITTPGVTNESFQENWLQMCLWVPGKPRATRSIEAVENILEQRRTLNRLSFSKRGSQILQQKISDMLKSVDFHLYDD</sequence>